<gene>
    <name evidence="2" type="ORF">PAXINDRAFT_22263</name>
</gene>
<sequence>MAEIPQLRADGRNWTDYREKILRVAAQKNLDRLYDGTETLQGDAEDWQQRNAIAKALIVETIPDSIFLRILHYESAHKFFEALKNLFEKDVATLELLQELQNNRSKREATYGLESANDRVRRRSHVTDVSRRDDEVSNRSGRRSVDVPRSEPRPERKREPTSQRRVERRRGVGEEGRVSKGEKDDEQVAAASGVSLVNPTSSQGHLPRTRVDTPQPHPTSTSPPSTPSMPVEQTAPTSRRPTRQRRRDGHVPCTGTRRTREHIEWSRGRVKLRSREGREAVDEDGEDVHVHHAHVEPQQPQTTRQTADDDEAADTTDPHANSAGPAVPVGTMHEPSNGVDEGVEEGDRRVEAEDEKGGRASGSAAPSSNDDGGDEDVRHAYVVPKPAPPSPNHVPPPPDESRPPPSMSLEGEMSGKQSSDHADEAVTHLERPPDESTTTPPDE</sequence>
<feature type="compositionally biased region" description="Pro residues" evidence="1">
    <location>
        <begin position="385"/>
        <end position="406"/>
    </location>
</feature>
<dbReference type="HOGENOM" id="CLU_007654_3_1_1"/>
<accession>A0A0C9T857</accession>
<feature type="non-terminal residue" evidence="2">
    <location>
        <position position="443"/>
    </location>
</feature>
<evidence type="ECO:0000313" key="2">
    <source>
        <dbReference type="EMBL" id="KIJ04447.1"/>
    </source>
</evidence>
<feature type="compositionally biased region" description="Basic and acidic residues" evidence="1">
    <location>
        <begin position="418"/>
        <end position="434"/>
    </location>
</feature>
<dbReference type="OrthoDB" id="97058at2759"/>
<protein>
    <submittedName>
        <fullName evidence="2">Uncharacterized protein</fullName>
    </submittedName>
</protein>
<keyword evidence="3" id="KW-1185">Reference proteome</keyword>
<feature type="compositionally biased region" description="Polar residues" evidence="1">
    <location>
        <begin position="195"/>
        <end position="204"/>
    </location>
</feature>
<proteinExistence type="predicted"/>
<reference evidence="3" key="2">
    <citation type="submission" date="2015-01" db="EMBL/GenBank/DDBJ databases">
        <title>Evolutionary Origins and Diversification of the Mycorrhizal Mutualists.</title>
        <authorList>
            <consortium name="DOE Joint Genome Institute"/>
            <consortium name="Mycorrhizal Genomics Consortium"/>
            <person name="Kohler A."/>
            <person name="Kuo A."/>
            <person name="Nagy L.G."/>
            <person name="Floudas D."/>
            <person name="Copeland A."/>
            <person name="Barry K.W."/>
            <person name="Cichocki N."/>
            <person name="Veneault-Fourrey C."/>
            <person name="LaButti K."/>
            <person name="Lindquist E.A."/>
            <person name="Lipzen A."/>
            <person name="Lundell T."/>
            <person name="Morin E."/>
            <person name="Murat C."/>
            <person name="Riley R."/>
            <person name="Ohm R."/>
            <person name="Sun H."/>
            <person name="Tunlid A."/>
            <person name="Henrissat B."/>
            <person name="Grigoriev I.V."/>
            <person name="Hibbett D.S."/>
            <person name="Martin F."/>
        </authorList>
    </citation>
    <scope>NUCLEOTIDE SEQUENCE [LARGE SCALE GENOMIC DNA]</scope>
    <source>
        <strain evidence="3">ATCC 200175</strain>
    </source>
</reference>
<evidence type="ECO:0000313" key="3">
    <source>
        <dbReference type="Proteomes" id="UP000053647"/>
    </source>
</evidence>
<reference evidence="2 3" key="1">
    <citation type="submission" date="2014-06" db="EMBL/GenBank/DDBJ databases">
        <authorList>
            <consortium name="DOE Joint Genome Institute"/>
            <person name="Kuo A."/>
            <person name="Kohler A."/>
            <person name="Nagy L.G."/>
            <person name="Floudas D."/>
            <person name="Copeland A."/>
            <person name="Barry K.W."/>
            <person name="Cichocki N."/>
            <person name="Veneault-Fourrey C."/>
            <person name="LaButti K."/>
            <person name="Lindquist E.A."/>
            <person name="Lipzen A."/>
            <person name="Lundell T."/>
            <person name="Morin E."/>
            <person name="Murat C."/>
            <person name="Sun H."/>
            <person name="Tunlid A."/>
            <person name="Henrissat B."/>
            <person name="Grigoriev I.V."/>
            <person name="Hibbett D.S."/>
            <person name="Martin F."/>
            <person name="Nordberg H.P."/>
            <person name="Cantor M.N."/>
            <person name="Hua S.X."/>
        </authorList>
    </citation>
    <scope>NUCLEOTIDE SEQUENCE [LARGE SCALE GENOMIC DNA]</scope>
    <source>
        <strain evidence="2 3">ATCC 200175</strain>
    </source>
</reference>
<name>A0A0C9T857_PAXIN</name>
<evidence type="ECO:0000256" key="1">
    <source>
        <dbReference type="SAM" id="MobiDB-lite"/>
    </source>
</evidence>
<feature type="compositionally biased region" description="Low complexity" evidence="1">
    <location>
        <begin position="218"/>
        <end position="239"/>
    </location>
</feature>
<organism evidence="2 3">
    <name type="scientific">Paxillus involutus ATCC 200175</name>
    <dbReference type="NCBI Taxonomy" id="664439"/>
    <lineage>
        <taxon>Eukaryota</taxon>
        <taxon>Fungi</taxon>
        <taxon>Dikarya</taxon>
        <taxon>Basidiomycota</taxon>
        <taxon>Agaricomycotina</taxon>
        <taxon>Agaricomycetes</taxon>
        <taxon>Agaricomycetidae</taxon>
        <taxon>Boletales</taxon>
        <taxon>Paxilineae</taxon>
        <taxon>Paxillaceae</taxon>
        <taxon>Paxillus</taxon>
    </lineage>
</organism>
<feature type="compositionally biased region" description="Basic and acidic residues" evidence="1">
    <location>
        <begin position="261"/>
        <end position="280"/>
    </location>
</feature>
<feature type="compositionally biased region" description="Basic and acidic residues" evidence="1">
    <location>
        <begin position="345"/>
        <end position="358"/>
    </location>
</feature>
<feature type="region of interest" description="Disordered" evidence="1">
    <location>
        <begin position="108"/>
        <end position="443"/>
    </location>
</feature>
<dbReference type="Proteomes" id="UP000053647">
    <property type="component" value="Unassembled WGS sequence"/>
</dbReference>
<feature type="compositionally biased region" description="Basic and acidic residues" evidence="1">
    <location>
        <begin position="125"/>
        <end position="183"/>
    </location>
</feature>
<dbReference type="AlphaFoldDB" id="A0A0C9T857"/>
<dbReference type="EMBL" id="KN821822">
    <property type="protein sequence ID" value="KIJ04447.1"/>
    <property type="molecule type" value="Genomic_DNA"/>
</dbReference>